<feature type="transmembrane region" description="Helical" evidence="6">
    <location>
        <begin position="141"/>
        <end position="161"/>
    </location>
</feature>
<organism evidence="7">
    <name type="scientific">Planktothricoides raciborskii GIHE-MW2</name>
    <dbReference type="NCBI Taxonomy" id="2792601"/>
    <lineage>
        <taxon>Bacteria</taxon>
        <taxon>Bacillati</taxon>
        <taxon>Cyanobacteriota</taxon>
        <taxon>Cyanophyceae</taxon>
        <taxon>Oscillatoriophycideae</taxon>
        <taxon>Oscillatoriales</taxon>
        <taxon>Oscillatoriaceae</taxon>
        <taxon>Planktothricoides</taxon>
    </lineage>
</organism>
<dbReference type="AlphaFoldDB" id="A0AAU8JFK2"/>
<dbReference type="NCBIfam" id="TIGR00374">
    <property type="entry name" value="flippase-like domain"/>
    <property type="match status" value="1"/>
</dbReference>
<keyword evidence="5 6" id="KW-0472">Membrane</keyword>
<feature type="transmembrane region" description="Helical" evidence="6">
    <location>
        <begin position="18"/>
        <end position="35"/>
    </location>
</feature>
<gene>
    <name evidence="7" type="ORF">ABWT76_000262</name>
</gene>
<reference evidence="7" key="1">
    <citation type="submission" date="2024-07" db="EMBL/GenBank/DDBJ databases">
        <authorList>
            <person name="Kim Y.J."/>
            <person name="Jeong J.Y."/>
        </authorList>
    </citation>
    <scope>NUCLEOTIDE SEQUENCE</scope>
    <source>
        <strain evidence="7">GIHE-MW2</strain>
    </source>
</reference>
<keyword evidence="4 6" id="KW-1133">Transmembrane helix</keyword>
<feature type="transmembrane region" description="Helical" evidence="6">
    <location>
        <begin position="245"/>
        <end position="264"/>
    </location>
</feature>
<feature type="transmembrane region" description="Helical" evidence="6">
    <location>
        <begin position="55"/>
        <end position="71"/>
    </location>
</feature>
<evidence type="ECO:0000256" key="1">
    <source>
        <dbReference type="ARBA" id="ARBA00004651"/>
    </source>
</evidence>
<dbReference type="PANTHER" id="PTHR39087:SF2">
    <property type="entry name" value="UPF0104 MEMBRANE PROTEIN MJ1595"/>
    <property type="match status" value="1"/>
</dbReference>
<feature type="transmembrane region" description="Helical" evidence="6">
    <location>
        <begin position="270"/>
        <end position="292"/>
    </location>
</feature>
<feature type="transmembrane region" description="Helical" evidence="6">
    <location>
        <begin position="173"/>
        <end position="193"/>
    </location>
</feature>
<protein>
    <submittedName>
        <fullName evidence="7">Lysylphosphatidylglycerol synthase transmembrane domain-containing protein</fullName>
    </submittedName>
</protein>
<feature type="transmembrane region" description="Helical" evidence="6">
    <location>
        <begin position="313"/>
        <end position="336"/>
    </location>
</feature>
<evidence type="ECO:0000256" key="4">
    <source>
        <dbReference type="ARBA" id="ARBA00022989"/>
    </source>
</evidence>
<dbReference type="GO" id="GO:0005886">
    <property type="term" value="C:plasma membrane"/>
    <property type="evidence" value="ECO:0007669"/>
    <property type="project" value="UniProtKB-SubCell"/>
</dbReference>
<name>A0AAU8JFK2_9CYAN</name>
<evidence type="ECO:0000256" key="2">
    <source>
        <dbReference type="ARBA" id="ARBA00022475"/>
    </source>
</evidence>
<dbReference type="PANTHER" id="PTHR39087">
    <property type="entry name" value="UPF0104 MEMBRANE PROTEIN MJ1595"/>
    <property type="match status" value="1"/>
</dbReference>
<proteinExistence type="predicted"/>
<keyword evidence="2" id="KW-1003">Cell membrane</keyword>
<evidence type="ECO:0000256" key="5">
    <source>
        <dbReference type="ARBA" id="ARBA00023136"/>
    </source>
</evidence>
<dbReference type="RefSeq" id="WP_354635510.1">
    <property type="nucleotide sequence ID" value="NZ_CP159837.1"/>
</dbReference>
<evidence type="ECO:0000313" key="7">
    <source>
        <dbReference type="EMBL" id="XCM37497.1"/>
    </source>
</evidence>
<dbReference type="InterPro" id="IPR022791">
    <property type="entry name" value="L-PG_synthase/AglD"/>
</dbReference>
<keyword evidence="3 6" id="KW-0812">Transmembrane</keyword>
<dbReference type="Pfam" id="PF03706">
    <property type="entry name" value="LPG_synthase_TM"/>
    <property type="match status" value="1"/>
</dbReference>
<accession>A0AAU8JFK2</accession>
<sequence length="364" mass="39323">MKEKQDSLKKRETSVRRWLYGLLGLIITIVFLVWALRGVSPGVVWQAVQQSQGEWVLLGLITFISSFSIRARRWGTLLGAHHDPGSFKIRQSAVFIGFAGNAILPAHAGEVIRSLILHRFGGVPLGAALGSIFAERLLDAVVAFLLLLIALLSVTQASHLGAVQPGNFSSLPVGWIALVLAIACVMFLSAARWPLAIAEFVGKVSRVFGLGRHAPRIEAIVRSLLSGLEALRYPQRGIMAVMESFCIWGMTGMTYWFLMLAFGINTPGPMGALFVQGVVALAIAIPSSPGYLGPFEAAIRFGLGLYAIPPDAIVAFAITLRILMFFSLTAIGFFLATRLGLSWHDFIQSKNDQKAGVFTKSGSG</sequence>
<evidence type="ECO:0000256" key="6">
    <source>
        <dbReference type="SAM" id="Phobius"/>
    </source>
</evidence>
<comment type="subcellular location">
    <subcellularLocation>
        <location evidence="1">Cell membrane</location>
        <topology evidence="1">Multi-pass membrane protein</topology>
    </subcellularLocation>
</comment>
<evidence type="ECO:0000256" key="3">
    <source>
        <dbReference type="ARBA" id="ARBA00022692"/>
    </source>
</evidence>
<dbReference type="EMBL" id="CP159837">
    <property type="protein sequence ID" value="XCM37497.1"/>
    <property type="molecule type" value="Genomic_DNA"/>
</dbReference>